<dbReference type="AlphaFoldDB" id="A0A6N8FG99"/>
<feature type="domain" description="DUF58" evidence="2">
    <location>
        <begin position="220"/>
        <end position="375"/>
    </location>
</feature>
<evidence type="ECO:0000259" key="2">
    <source>
        <dbReference type="Pfam" id="PF01882"/>
    </source>
</evidence>
<dbReference type="EMBL" id="WOCA01000005">
    <property type="protein sequence ID" value="MUK88475.1"/>
    <property type="molecule type" value="Genomic_DNA"/>
</dbReference>
<keyword evidence="1" id="KW-1133">Transmembrane helix</keyword>
<organism evidence="3 4">
    <name type="scientific">Ornithinibacillus caprae</name>
    <dbReference type="NCBI Taxonomy" id="2678566"/>
    <lineage>
        <taxon>Bacteria</taxon>
        <taxon>Bacillati</taxon>
        <taxon>Bacillota</taxon>
        <taxon>Bacilli</taxon>
        <taxon>Bacillales</taxon>
        <taxon>Bacillaceae</taxon>
        <taxon>Ornithinibacillus</taxon>
    </lineage>
</organism>
<evidence type="ECO:0000313" key="4">
    <source>
        <dbReference type="Proteomes" id="UP000469125"/>
    </source>
</evidence>
<keyword evidence="1" id="KW-0812">Transmembrane</keyword>
<name>A0A6N8FG99_9BACI</name>
<dbReference type="RefSeq" id="WP_155668455.1">
    <property type="nucleotide sequence ID" value="NZ_WOCA01000005.1"/>
</dbReference>
<sequence>MKETVRFIGKIIFIFTLFAILFSFAMFQGGFTSWFLFYSFLPIFLYHIGLLFYPIKNWEVTRHLSQHVVRAGDQVSVTIEIDRKIPFPLYYCICEEVFPGSLNKIDNRYEKYNYLEQPNKLHANRSIKKITFPWFKRNIRLTYTIDQIPRGEHQLQAVRIRTGDVFGMIKKEHYFPISTELVAYPDERPVMLKDKISSYEQGSISSYTMNLKNTNVASGIREYMPGDRFSWIDWKQTAKKNDVMTKEFEQEKSTDTLIILDSCFYESLNPLAFEASVEIGMSLIETIRKQASQVGFLSIGQEITSFPVQHDPTKKEWIRKHLTRLYPTKTQSFSIKLKEEMLKIANEYFIIVITTRMDEQLKETLQQINVRKKRLSLIYIQSKNRITEQDQRMLKQLDQEGVGINILTEKELVNNPIGVNGL</sequence>
<evidence type="ECO:0000256" key="1">
    <source>
        <dbReference type="SAM" id="Phobius"/>
    </source>
</evidence>
<dbReference type="InterPro" id="IPR002881">
    <property type="entry name" value="DUF58"/>
</dbReference>
<keyword evidence="1" id="KW-0472">Membrane</keyword>
<dbReference type="Pfam" id="PF01882">
    <property type="entry name" value="DUF58"/>
    <property type="match status" value="1"/>
</dbReference>
<feature type="transmembrane region" description="Helical" evidence="1">
    <location>
        <begin position="7"/>
        <end position="27"/>
    </location>
</feature>
<dbReference type="PANTHER" id="PTHR34351:SF2">
    <property type="entry name" value="DUF58 DOMAIN-CONTAINING PROTEIN"/>
    <property type="match status" value="1"/>
</dbReference>
<protein>
    <submittedName>
        <fullName evidence="3">DUF58 domain-containing protein</fullName>
    </submittedName>
</protein>
<evidence type="ECO:0000313" key="3">
    <source>
        <dbReference type="EMBL" id="MUK88475.1"/>
    </source>
</evidence>
<feature type="transmembrane region" description="Helical" evidence="1">
    <location>
        <begin position="33"/>
        <end position="53"/>
    </location>
</feature>
<proteinExistence type="predicted"/>
<dbReference type="PANTHER" id="PTHR34351">
    <property type="entry name" value="SLR1927 PROTEIN-RELATED"/>
    <property type="match status" value="1"/>
</dbReference>
<gene>
    <name evidence="3" type="ORF">GMD78_08730</name>
</gene>
<accession>A0A6N8FG99</accession>
<dbReference type="Proteomes" id="UP000469125">
    <property type="component" value="Unassembled WGS sequence"/>
</dbReference>
<comment type="caution">
    <text evidence="3">The sequence shown here is derived from an EMBL/GenBank/DDBJ whole genome shotgun (WGS) entry which is preliminary data.</text>
</comment>
<reference evidence="3 4" key="1">
    <citation type="submission" date="2019-11" db="EMBL/GenBank/DDBJ databases">
        <authorList>
            <person name="Li X."/>
        </authorList>
    </citation>
    <scope>NUCLEOTIDE SEQUENCE [LARGE SCALE GENOMIC DNA]</scope>
    <source>
        <strain evidence="3 4">L9</strain>
    </source>
</reference>
<keyword evidence="4" id="KW-1185">Reference proteome</keyword>